<sequence>MNTTSNNNTALQTINPTDLTAFSKGEDPKENSQDLVRIDEISQNIDINQASEVLGYGVKPMSEIAKFADTLLQGVKGKDSGAIGEQLGSLIAKVKEYDPLTKEDQNSSFLAKLPIIGGFFRKNAAEKIDHMTLTSQVDTIAAHLDQSMVGLLRDNERLEQLYLKNFEYYKEISLFVTAGKKKIEEIKMTELPRLQAQADESKDLLDAQKVKDLMENLNRFERRLHDLEISKTIAMQTAPQIRIMQNNNQQLAEKIQGSILTTLPVWKNQMVLALSLDQQGKAAKLQKDVSDTTNELLRRNAEALQQNSIATATEIERSVVDIETIREVQDRLVNTIEETMRIATEARHRRAEVEVELGQMEDNLRQRIGAVVDKYQS</sequence>
<name>A0A2U2AFT2_9GAMM</name>
<dbReference type="OrthoDB" id="9768858at2"/>
<keyword evidence="5" id="KW-1185">Reference proteome</keyword>
<protein>
    <submittedName>
        <fullName evidence="4">Toxic anion resistance protein</fullName>
    </submittedName>
</protein>
<dbReference type="InterPro" id="IPR008863">
    <property type="entry name" value="Toxic_anion-R_TelA"/>
</dbReference>
<evidence type="ECO:0000256" key="1">
    <source>
        <dbReference type="ARBA" id="ARBA00005541"/>
    </source>
</evidence>
<evidence type="ECO:0000256" key="2">
    <source>
        <dbReference type="PIRNR" id="PIRNR026508"/>
    </source>
</evidence>
<dbReference type="RefSeq" id="WP_109188838.1">
    <property type="nucleotide sequence ID" value="NZ_BMYA01000005.1"/>
</dbReference>
<dbReference type="Pfam" id="PF05816">
    <property type="entry name" value="TelA"/>
    <property type="match status" value="1"/>
</dbReference>
<dbReference type="PIRSF" id="PIRSF026508">
    <property type="entry name" value="TelA"/>
    <property type="match status" value="1"/>
</dbReference>
<organism evidence="4 5">
    <name type="scientific">Ignatzschineria ureiclastica</name>
    <dbReference type="NCBI Taxonomy" id="472582"/>
    <lineage>
        <taxon>Bacteria</taxon>
        <taxon>Pseudomonadati</taxon>
        <taxon>Pseudomonadota</taxon>
        <taxon>Gammaproteobacteria</taxon>
        <taxon>Cardiobacteriales</taxon>
        <taxon>Ignatzschineriaceae</taxon>
        <taxon>Ignatzschineria</taxon>
    </lineage>
</organism>
<evidence type="ECO:0000313" key="4">
    <source>
        <dbReference type="EMBL" id="PWD81477.1"/>
    </source>
</evidence>
<evidence type="ECO:0000256" key="3">
    <source>
        <dbReference type="SAM" id="MobiDB-lite"/>
    </source>
</evidence>
<comment type="similarity">
    <text evidence="1 2">Belongs to the TelA family.</text>
</comment>
<dbReference type="PANTHER" id="PTHR38432">
    <property type="entry name" value="TELA-LIKE PROTEIN SAOUHSC_01408"/>
    <property type="match status" value="1"/>
</dbReference>
<reference evidence="5" key="1">
    <citation type="submission" date="2018-05" db="EMBL/GenBank/DDBJ databases">
        <title>Ignatzschineria dubaiensis sp. nov., isolated from necrotic foot tissues of dromedaries (Camelus dromedarius) and associated maggots in Dubai, United Arab Emirates.</title>
        <authorList>
            <person name="Tsang C.C."/>
            <person name="Tang J.Y.M."/>
            <person name="Fong J.Y.H."/>
            <person name="Kinne J."/>
            <person name="Lee H.H."/>
            <person name="Joseph M."/>
            <person name="Jose S."/>
            <person name="Schuster R.K."/>
            <person name="Tang Y."/>
            <person name="Sivakumar S."/>
            <person name="Chen J.H.K."/>
            <person name="Teng J.L.L."/>
            <person name="Lau S.K.P."/>
            <person name="Wernery U."/>
            <person name="Woo P.C.Y."/>
        </authorList>
    </citation>
    <scope>NUCLEOTIDE SEQUENCE [LARGE SCALE GENOMIC DNA]</scope>
    <source>
        <strain evidence="5">KCTC 22644</strain>
    </source>
</reference>
<proteinExistence type="inferred from homology"/>
<evidence type="ECO:0000313" key="5">
    <source>
        <dbReference type="Proteomes" id="UP000245020"/>
    </source>
</evidence>
<feature type="region of interest" description="Disordered" evidence="3">
    <location>
        <begin position="1"/>
        <end position="31"/>
    </location>
</feature>
<feature type="compositionally biased region" description="Polar residues" evidence="3">
    <location>
        <begin position="1"/>
        <end position="20"/>
    </location>
</feature>
<dbReference type="PANTHER" id="PTHR38432:SF1">
    <property type="entry name" value="TELA-LIKE PROTEIN SAOUHSC_01408"/>
    <property type="match status" value="1"/>
</dbReference>
<comment type="caution">
    <text evidence="4">The sequence shown here is derived from an EMBL/GenBank/DDBJ whole genome shotgun (WGS) entry which is preliminary data.</text>
</comment>
<dbReference type="EMBL" id="QEWQ01000002">
    <property type="protein sequence ID" value="PWD81477.1"/>
    <property type="molecule type" value="Genomic_DNA"/>
</dbReference>
<accession>A0A2U2AFT2</accession>
<gene>
    <name evidence="4" type="ORF">DC083_03250</name>
</gene>
<dbReference type="AlphaFoldDB" id="A0A2U2AFT2"/>
<dbReference type="Proteomes" id="UP000245020">
    <property type="component" value="Unassembled WGS sequence"/>
</dbReference>